<dbReference type="AlphaFoldDB" id="A0A6H2BVV9"/>
<feature type="chain" id="PRO_5026126586" evidence="2">
    <location>
        <begin position="21"/>
        <end position="283"/>
    </location>
</feature>
<dbReference type="EMBL" id="CP051206">
    <property type="protein sequence ID" value="QJB43715.1"/>
    <property type="molecule type" value="Genomic_DNA"/>
</dbReference>
<name>A0A6H2BVV9_DOLFA</name>
<proteinExistence type="predicted"/>
<evidence type="ECO:0000313" key="4">
    <source>
        <dbReference type="Proteomes" id="UP000502433"/>
    </source>
</evidence>
<gene>
    <name evidence="3" type="ORF">HGD76_05260</name>
</gene>
<accession>A0A6H2BVV9</accession>
<feature type="compositionally biased region" description="Polar residues" evidence="1">
    <location>
        <begin position="46"/>
        <end position="56"/>
    </location>
</feature>
<reference evidence="3 4" key="1">
    <citation type="submission" date="2020-04" db="EMBL/GenBank/DDBJ databases">
        <title>Genome-Wide Identification of 5-Methylcytosine Sites in Bacterial Genomes By High-Throughput Sequencing of MspJI Restriction Fragments.</title>
        <authorList>
            <person name="Wu V."/>
        </authorList>
    </citation>
    <scope>NUCLEOTIDE SEQUENCE [LARGE SCALE GENOMIC DNA]</scope>
    <source>
        <strain evidence="3 4">CCAP 1403/13f</strain>
    </source>
</reference>
<organism evidence="3 4">
    <name type="scientific">Dolichospermum flos-aquae CCAP 1403/13F</name>
    <dbReference type="NCBI Taxonomy" id="315271"/>
    <lineage>
        <taxon>Bacteria</taxon>
        <taxon>Bacillati</taxon>
        <taxon>Cyanobacteriota</taxon>
        <taxon>Cyanophyceae</taxon>
        <taxon>Nostocales</taxon>
        <taxon>Aphanizomenonaceae</taxon>
        <taxon>Dolichospermum</taxon>
    </lineage>
</organism>
<protein>
    <submittedName>
        <fullName evidence="3">Uncharacterized protein</fullName>
    </submittedName>
</protein>
<evidence type="ECO:0000313" key="3">
    <source>
        <dbReference type="EMBL" id="QJB43715.1"/>
    </source>
</evidence>
<evidence type="ECO:0000256" key="1">
    <source>
        <dbReference type="SAM" id="MobiDB-lite"/>
    </source>
</evidence>
<dbReference type="RefSeq" id="WP_168695164.1">
    <property type="nucleotide sequence ID" value="NZ_CP051206.1"/>
</dbReference>
<reference evidence="3 4" key="2">
    <citation type="submission" date="2020-04" db="EMBL/GenBank/DDBJ databases">
        <authorList>
            <person name="Fomenkov A."/>
            <person name="Anton B.P."/>
            <person name="Roberts R.J."/>
        </authorList>
    </citation>
    <scope>NUCLEOTIDE SEQUENCE [LARGE SCALE GENOMIC DNA]</scope>
    <source>
        <strain evidence="3 4">CCAP 1403/13f</strain>
    </source>
</reference>
<keyword evidence="2" id="KW-0732">Signal</keyword>
<evidence type="ECO:0000256" key="2">
    <source>
        <dbReference type="SAM" id="SignalP"/>
    </source>
</evidence>
<feature type="region of interest" description="Disordered" evidence="1">
    <location>
        <begin position="28"/>
        <end position="56"/>
    </location>
</feature>
<sequence length="283" mass="28281">MLTIRNFLFSLSLSPLLALAWQLPNQAQNTSGTAGTNSGASTGVSETSTVSNPPVISTPTGQTITSIIVPGVSFGITTGVSTTGELSAISTTIPVSTATVASTSSSVTVTNSATGNSVVITLPPQVQVAVNQSAAAIIQTLSTTGGGGANVVSLLTGGAGSQAAAVALTDSLTTAGISPQKAQALVAALDGLFGSTKASLSNLPIAQATSGQLVASNKALKPILVIAQFGAAINVDINKLNDAIVAYNGIILTSEAENLRKLYKDTDFVGIAKVLQELRTSIQ</sequence>
<feature type="compositionally biased region" description="Low complexity" evidence="1">
    <location>
        <begin position="29"/>
        <end position="45"/>
    </location>
</feature>
<dbReference type="KEGG" id="dfs:HGD76_05260"/>
<feature type="signal peptide" evidence="2">
    <location>
        <begin position="1"/>
        <end position="20"/>
    </location>
</feature>
<dbReference type="Proteomes" id="UP000502433">
    <property type="component" value="Chromosome"/>
</dbReference>